<protein>
    <submittedName>
        <fullName evidence="1">Uncharacterized protein</fullName>
    </submittedName>
</protein>
<organism evidence="1 2">
    <name type="scientific">Stigmatella aurantiaca</name>
    <dbReference type="NCBI Taxonomy" id="41"/>
    <lineage>
        <taxon>Bacteria</taxon>
        <taxon>Pseudomonadati</taxon>
        <taxon>Myxococcota</taxon>
        <taxon>Myxococcia</taxon>
        <taxon>Myxococcales</taxon>
        <taxon>Cystobacterineae</taxon>
        <taxon>Archangiaceae</taxon>
        <taxon>Stigmatella</taxon>
    </lineage>
</organism>
<evidence type="ECO:0000313" key="2">
    <source>
        <dbReference type="Proteomes" id="UP000182719"/>
    </source>
</evidence>
<reference evidence="2" key="1">
    <citation type="submission" date="2016-10" db="EMBL/GenBank/DDBJ databases">
        <authorList>
            <person name="Varghese N."/>
            <person name="Submissions S."/>
        </authorList>
    </citation>
    <scope>NUCLEOTIDE SEQUENCE [LARGE SCALE GENOMIC DNA]</scope>
    <source>
        <strain evidence="2">DSM 17044</strain>
    </source>
</reference>
<dbReference type="AlphaFoldDB" id="A0A1H7Y8S9"/>
<sequence length="382" mass="41975">MPPTPKWFDVLKKDPKASEAGIQWFTAEESEAKRLELVREYGPARGQARQHLPDEAFASAKSLVERFLPVGTGPSATDRMGNKTRSWLLVDKQSATELKVALSPLHPPFFWLSAGQTAATLKESLAPYFLASPPSESKLERTVRGFLGTGARDQLDLMKLHDRYKASAFLDGMAWGSAYPREPLMDTLPKGAAGQAQAQRYREQARTGTPTFSFRSLYSKSILTAEAHVGIVDGVNLFIAQLRYRPAKQASMLRELNQRLGTRYPEDLPVDLAGALVGLPFDTPDTLRAALAQPHQPAQLSFTLLCLDRLTSDQASAEQQLRAYASHPEGRVRQLVAHLALQRGLQGLLTGMASAEPHPELKKQLSEAVRRLASPAAERGST</sequence>
<accession>A0A1H7Y8S9</accession>
<name>A0A1H7Y8S9_STIAU</name>
<keyword evidence="2" id="KW-1185">Reference proteome</keyword>
<gene>
    <name evidence="1" type="ORF">SAMN05444354_116148</name>
</gene>
<dbReference type="Proteomes" id="UP000182719">
    <property type="component" value="Unassembled WGS sequence"/>
</dbReference>
<evidence type="ECO:0000313" key="1">
    <source>
        <dbReference type="EMBL" id="SEM42540.1"/>
    </source>
</evidence>
<dbReference type="EMBL" id="FOAP01000016">
    <property type="protein sequence ID" value="SEM42540.1"/>
    <property type="molecule type" value="Genomic_DNA"/>
</dbReference>
<proteinExistence type="predicted"/>